<feature type="transmembrane region" description="Helical" evidence="1">
    <location>
        <begin position="105"/>
        <end position="127"/>
    </location>
</feature>
<accession>A0A0R2YBU5</accession>
<evidence type="ECO:0000313" key="3">
    <source>
        <dbReference type="Proteomes" id="UP000051446"/>
    </source>
</evidence>
<keyword evidence="1" id="KW-1133">Transmembrane helix</keyword>
<protein>
    <submittedName>
        <fullName evidence="2">Uncharacterized protein</fullName>
    </submittedName>
</protein>
<feature type="transmembrane region" description="Helical" evidence="1">
    <location>
        <begin position="12"/>
        <end position="33"/>
    </location>
</feature>
<reference evidence="2 3" key="1">
    <citation type="submission" date="2015-02" db="EMBL/GenBank/DDBJ databases">
        <title>Pseudomonas helleri sp. nov. and Pseudomonas weihenstephanensis sp. nov., isolated from raw cows milk.</title>
        <authorList>
            <person name="von Neubeck M."/>
            <person name="Huptas C."/>
            <person name="Wenning M."/>
            <person name="Scherer S."/>
        </authorList>
    </citation>
    <scope>NUCLEOTIDE SEQUENCE [LARGE SCALE GENOMIC DNA]</scope>
    <source>
        <strain evidence="2 3">DSM 17149</strain>
    </source>
</reference>
<comment type="caution">
    <text evidence="2">The sequence shown here is derived from an EMBL/GenBank/DDBJ whole genome shotgun (WGS) entry which is preliminary data.</text>
</comment>
<organism evidence="2 3">
    <name type="scientific">Pseudomonas libanensis</name>
    <dbReference type="NCBI Taxonomy" id="75588"/>
    <lineage>
        <taxon>Bacteria</taxon>
        <taxon>Pseudomonadati</taxon>
        <taxon>Pseudomonadota</taxon>
        <taxon>Gammaproteobacteria</taxon>
        <taxon>Pseudomonadales</taxon>
        <taxon>Pseudomonadaceae</taxon>
        <taxon>Pseudomonas</taxon>
    </lineage>
</organism>
<evidence type="ECO:0000313" key="2">
    <source>
        <dbReference type="EMBL" id="KRP45890.1"/>
    </source>
</evidence>
<gene>
    <name evidence="2" type="ORF">TU73_12235</name>
</gene>
<sequence>MTEEEFWKSWFAFLILCGGPFLLGIISIGYTLYLSRCHLDAMKDALKNSRYIYLWGPSLGRRGVIWSLLEIAKIAGMVTWSKVYIRIGDVNAADLESFPPYLKRLLVIDTAMKVIGFTWLVTVAVLLKFK</sequence>
<evidence type="ECO:0000256" key="1">
    <source>
        <dbReference type="SAM" id="Phobius"/>
    </source>
</evidence>
<dbReference type="EMBL" id="JYLH01000006">
    <property type="protein sequence ID" value="KRP45890.1"/>
    <property type="molecule type" value="Genomic_DNA"/>
</dbReference>
<keyword evidence="1" id="KW-0472">Membrane</keyword>
<dbReference type="Proteomes" id="UP000051446">
    <property type="component" value="Unassembled WGS sequence"/>
</dbReference>
<dbReference type="PATRIC" id="fig|75588.4.peg.4857"/>
<keyword evidence="1" id="KW-0812">Transmembrane</keyword>
<name>A0A0R2YBU5_9PSED</name>
<dbReference type="AlphaFoldDB" id="A0A0R2YBU5"/>
<proteinExistence type="predicted"/>